<keyword evidence="1" id="KW-0472">Membrane</keyword>
<dbReference type="EMBL" id="JANDBC010000001">
    <property type="protein sequence ID" value="MCP9290264.1"/>
    <property type="molecule type" value="Genomic_DNA"/>
</dbReference>
<evidence type="ECO:0000259" key="2">
    <source>
        <dbReference type="Pfam" id="PF01433"/>
    </source>
</evidence>
<feature type="transmembrane region" description="Helical" evidence="1">
    <location>
        <begin position="249"/>
        <end position="266"/>
    </location>
</feature>
<evidence type="ECO:0000313" key="3">
    <source>
        <dbReference type="EMBL" id="MCP9290264.1"/>
    </source>
</evidence>
<feature type="transmembrane region" description="Helical" evidence="1">
    <location>
        <begin position="142"/>
        <end position="166"/>
    </location>
</feature>
<feature type="transmembrane region" description="Helical" evidence="1">
    <location>
        <begin position="418"/>
        <end position="441"/>
    </location>
</feature>
<dbReference type="SUPFAM" id="SSF55486">
    <property type="entry name" value="Metalloproteases ('zincins'), catalytic domain"/>
    <property type="match status" value="1"/>
</dbReference>
<organism evidence="3 4">
    <name type="scientific">Gracilimonas sediminicola</name>
    <dbReference type="NCBI Taxonomy" id="2952158"/>
    <lineage>
        <taxon>Bacteria</taxon>
        <taxon>Pseudomonadati</taxon>
        <taxon>Balneolota</taxon>
        <taxon>Balneolia</taxon>
        <taxon>Balneolales</taxon>
        <taxon>Balneolaceae</taxon>
        <taxon>Gracilimonas</taxon>
    </lineage>
</organism>
<evidence type="ECO:0000256" key="1">
    <source>
        <dbReference type="SAM" id="Phobius"/>
    </source>
</evidence>
<protein>
    <recommendedName>
        <fullName evidence="2">Peptidase M1 membrane alanine aminopeptidase domain-containing protein</fullName>
    </recommendedName>
</protein>
<feature type="transmembrane region" description="Helical" evidence="1">
    <location>
        <begin position="531"/>
        <end position="553"/>
    </location>
</feature>
<keyword evidence="4" id="KW-1185">Reference proteome</keyword>
<feature type="transmembrane region" description="Helical" evidence="1">
    <location>
        <begin position="173"/>
        <end position="191"/>
    </location>
</feature>
<dbReference type="AlphaFoldDB" id="A0A9X2RFA1"/>
<dbReference type="Gene3D" id="1.10.390.10">
    <property type="entry name" value="Neutral Protease Domain 2"/>
    <property type="match status" value="1"/>
</dbReference>
<accession>A0A9X2RFA1</accession>
<dbReference type="GO" id="GO:0008270">
    <property type="term" value="F:zinc ion binding"/>
    <property type="evidence" value="ECO:0007669"/>
    <property type="project" value="InterPro"/>
</dbReference>
<dbReference type="Pfam" id="PF01433">
    <property type="entry name" value="Peptidase_M1"/>
    <property type="match status" value="1"/>
</dbReference>
<dbReference type="InterPro" id="IPR014782">
    <property type="entry name" value="Peptidase_M1_dom"/>
</dbReference>
<feature type="transmembrane region" description="Helical" evidence="1">
    <location>
        <begin position="16"/>
        <end position="39"/>
    </location>
</feature>
<name>A0A9X2RFA1_9BACT</name>
<sequence>MIAALFRFELVYQKKLWALPVAMILFFLSGLQIGGQAFAPDLVDFNAPYQISYYTSVFTLGAVFAIMFFVINGVLRDRAYQMQEIIFSTGVQKHQFFMSRFAGVFVFSILSVSPLLLGMMTGSLLFDLDPDRLSPFSVSPYFWNWLVFVLPNVLICSAFIFSVGLLSKNRMSIYASAILVYVLYFVCSFFFDSPMLAGSTPTHTDSMTLAALGDPFGISAFMEQSQYLTPLQKNTVWVTLSGNFLLNRLLWIGISFAMLGLSYRLFSFRTSQQGKKDSTSGKVALEKNDAKDTVYHPVKPSLNSSRLFWHSFIAQSKIGIKQLFKSLPFQAMLAFIIFVIGAEFSSKLIEGGSYSESLFPVTAILAGLNNTALFIFGVMLVIFYSGEWGWKERSENMHLILDATPASNASFFWSKVSVLLFIPFIFITLEIVIAIVFQLVMDYTVIDTGTYLSLYYFQGIPLAFYILFGLFVQALSPDKYLGMAITGLFVAIFATPLSGSLGIEHPLLKVGAMPSVTFSDMTGVSNNAGTFYLFSTHWLILGLLLSLIALHVWRRGITERFLIHARQIFRSWPKQRLAIATVLGIAFLCTSGMILYKTNIETVYLSSGERLDRWADYEKKYKHYDEEKWLYPVAITTNVALYPEKRSYTVDAVYTLTNKSDTVVNRALIIEKKSITDIQLEGATLINHDATLGIYEFLFNKPVLPGDKVALTFTAESEQEGLRSGKDLVENGSYVHLRDFSPYLGYTDNLEVSDKTEREKRGLPHREKEQPSDADFDVMESGFGRIDFETILSVPAEQTGITVGELEDKWIENGRNYYRYKTETPVAPAISYHAAAYEIEQEDYKGIRLEHYFHPGHDFNNRTIMKSMKQTLDYAGKEFGAYPFDYLRIAEIPSHWRFGGYAAAGTISMVEDNLYLVDERNPEAFSLVAKRTIHEVAHQWWGHMLSTQSVSGGAIFVEGFAKYTEAAVMEKYYGMTSLYQLSESANHTYFNGRSYASTPEEPLYLEQGEHYMLYGKSYIVMYALKELIGEENVNQVLKTLVNRHKNEIDATVTSPEFLNEIYKFTPEEYHSLIGDWFKKIITYDLSVENAESDKISDDRYEIRITIDAGKHELLEGVESPVSMNEPIPLGIFSAHPSEASEGQILFLESENIEDGKQQITIQTETLPRYVCIDPYGTRPDLVRQDNCLEMD</sequence>
<feature type="domain" description="Peptidase M1 membrane alanine aminopeptidase" evidence="2">
    <location>
        <begin position="866"/>
        <end position="1071"/>
    </location>
</feature>
<proteinExistence type="predicted"/>
<feature type="transmembrane region" description="Helical" evidence="1">
    <location>
        <begin position="51"/>
        <end position="75"/>
    </location>
</feature>
<feature type="transmembrane region" description="Helical" evidence="1">
    <location>
        <begin position="453"/>
        <end position="473"/>
    </location>
</feature>
<reference evidence="3" key="1">
    <citation type="submission" date="2022-06" db="EMBL/GenBank/DDBJ databases">
        <title>Gracilimonas sp. CAU 1638 isolated from sea sediment.</title>
        <authorList>
            <person name="Kim W."/>
        </authorList>
    </citation>
    <scope>NUCLEOTIDE SEQUENCE</scope>
    <source>
        <strain evidence="3">CAU 1638</strain>
    </source>
</reference>
<evidence type="ECO:0000313" key="4">
    <source>
        <dbReference type="Proteomes" id="UP001139125"/>
    </source>
</evidence>
<dbReference type="Proteomes" id="UP001139125">
    <property type="component" value="Unassembled WGS sequence"/>
</dbReference>
<keyword evidence="1" id="KW-0812">Transmembrane</keyword>
<gene>
    <name evidence="3" type="ORF">NM125_01565</name>
</gene>
<feature type="transmembrane region" description="Helical" evidence="1">
    <location>
        <begin position="96"/>
        <end position="122"/>
    </location>
</feature>
<dbReference type="GO" id="GO:0008237">
    <property type="term" value="F:metallopeptidase activity"/>
    <property type="evidence" value="ECO:0007669"/>
    <property type="project" value="InterPro"/>
</dbReference>
<feature type="transmembrane region" description="Helical" evidence="1">
    <location>
        <begin position="327"/>
        <end position="346"/>
    </location>
</feature>
<keyword evidence="1" id="KW-1133">Transmembrane helix</keyword>
<feature type="transmembrane region" description="Helical" evidence="1">
    <location>
        <begin position="577"/>
        <end position="596"/>
    </location>
</feature>
<comment type="caution">
    <text evidence="3">The sequence shown here is derived from an EMBL/GenBank/DDBJ whole genome shotgun (WGS) entry which is preliminary data.</text>
</comment>
<dbReference type="RefSeq" id="WP_255132182.1">
    <property type="nucleotide sequence ID" value="NZ_JANDBC010000001.1"/>
</dbReference>
<feature type="transmembrane region" description="Helical" evidence="1">
    <location>
        <begin position="358"/>
        <end position="384"/>
    </location>
</feature>
<feature type="transmembrane region" description="Helical" evidence="1">
    <location>
        <begin position="480"/>
        <end position="503"/>
    </location>
</feature>
<dbReference type="InterPro" id="IPR027268">
    <property type="entry name" value="Peptidase_M4/M1_CTD_sf"/>
</dbReference>